<dbReference type="Pfam" id="PF12900">
    <property type="entry name" value="Pyridox_ox_2"/>
    <property type="match status" value="1"/>
</dbReference>
<sequence>MRRKEFAMNENEQEVESFLQEMTFGFLGTVGSDGMCRVTPLNFVYGNGYFYVHGSLAGEKMKHLKSNSNVSFTVAKEYAIIPSYFTHPQLACPASAYFKSVMVSGHVEIVNDLQEKADAFSMFMQKLQPEGGYAPIDPANTLYAGQLKAVALIRIVPAKISAKFKFGQNLKADTFENVVEALRKRGENLDDETVEQMQKYCPFHAGE</sequence>
<reference evidence="1 2" key="1">
    <citation type="submission" date="2018-11" db="EMBL/GenBank/DDBJ databases">
        <title>Genome sequencing of Paenibacillus lentus DSM25539(T).</title>
        <authorList>
            <person name="Kook J.-K."/>
            <person name="Park S.-N."/>
            <person name="Lim Y.K."/>
        </authorList>
    </citation>
    <scope>NUCLEOTIDE SEQUENCE [LARGE SCALE GENOMIC DNA]</scope>
    <source>
        <strain evidence="1 2">DSM 25539</strain>
    </source>
</reference>
<dbReference type="PANTHER" id="PTHR34071:SF2">
    <property type="entry name" value="FLAVIN-NUCLEOTIDE-BINDING PROTEIN"/>
    <property type="match status" value="1"/>
</dbReference>
<accession>A0A3S8RZK6</accession>
<dbReference type="InterPro" id="IPR024747">
    <property type="entry name" value="Pyridox_Oxase-rel"/>
</dbReference>
<name>A0A3S8RZK6_9BACL</name>
<dbReference type="InterPro" id="IPR012349">
    <property type="entry name" value="Split_barrel_FMN-bd"/>
</dbReference>
<keyword evidence="2" id="KW-1185">Reference proteome</keyword>
<dbReference type="Gene3D" id="2.30.110.10">
    <property type="entry name" value="Electron Transport, Fmn-binding Protein, Chain A"/>
    <property type="match status" value="1"/>
</dbReference>
<dbReference type="Proteomes" id="UP000273145">
    <property type="component" value="Chromosome"/>
</dbReference>
<dbReference type="OrthoDB" id="9794935at2"/>
<gene>
    <name evidence="1" type="ORF">EIM92_21210</name>
</gene>
<dbReference type="EMBL" id="CP034248">
    <property type="protein sequence ID" value="AZK48381.1"/>
    <property type="molecule type" value="Genomic_DNA"/>
</dbReference>
<dbReference type="SUPFAM" id="SSF50475">
    <property type="entry name" value="FMN-binding split barrel"/>
    <property type="match status" value="1"/>
</dbReference>
<evidence type="ECO:0000313" key="2">
    <source>
        <dbReference type="Proteomes" id="UP000273145"/>
    </source>
</evidence>
<dbReference type="PANTHER" id="PTHR34071">
    <property type="entry name" value="5-NITROIMIDAZOLE ANTIBIOTICS RESISTANCE PROTEIN, NIMA-FAMILY-RELATED PROTEIN-RELATED"/>
    <property type="match status" value="1"/>
</dbReference>
<protein>
    <submittedName>
        <fullName evidence="1">Flavin-nucleotide-binding protein</fullName>
    </submittedName>
</protein>
<dbReference type="AlphaFoldDB" id="A0A3S8RZK6"/>
<proteinExistence type="predicted"/>
<dbReference type="KEGG" id="plen:EIM92_21210"/>
<dbReference type="RefSeq" id="WP_125084538.1">
    <property type="nucleotide sequence ID" value="NZ_CP034248.1"/>
</dbReference>
<evidence type="ECO:0000313" key="1">
    <source>
        <dbReference type="EMBL" id="AZK48381.1"/>
    </source>
</evidence>
<organism evidence="1 2">
    <name type="scientific">Paenibacillus lentus</name>
    <dbReference type="NCBI Taxonomy" id="1338368"/>
    <lineage>
        <taxon>Bacteria</taxon>
        <taxon>Bacillati</taxon>
        <taxon>Bacillota</taxon>
        <taxon>Bacilli</taxon>
        <taxon>Bacillales</taxon>
        <taxon>Paenibacillaceae</taxon>
        <taxon>Paenibacillus</taxon>
    </lineage>
</organism>